<sequence>QKVKSRMIELEPKGFKYIVTVTLSENLGQAGRADMSCHWEDTDVVVQEMYSNDTIILVCLAFAVRII</sequence>
<dbReference type="EMBL" id="NBSH01000022">
    <property type="protein sequence ID" value="ORX33400.1"/>
    <property type="molecule type" value="Genomic_DNA"/>
</dbReference>
<dbReference type="GeneID" id="33555533"/>
<reference evidence="1 2" key="1">
    <citation type="submission" date="2017-03" db="EMBL/GenBank/DDBJ databases">
        <title>Widespread Adenine N6-methylation of Active Genes in Fungi.</title>
        <authorList>
            <consortium name="DOE Joint Genome Institute"/>
            <person name="Mondo S.J."/>
            <person name="Dannebaum R.O."/>
            <person name="Kuo R.C."/>
            <person name="Louie K.B."/>
            <person name="Bewick A.J."/>
            <person name="Labutti K."/>
            <person name="Haridas S."/>
            <person name="Kuo A."/>
            <person name="Salamov A."/>
            <person name="Ahrendt S.R."/>
            <person name="Lau R."/>
            <person name="Bowen B.P."/>
            <person name="Lipzen A."/>
            <person name="Sullivan W."/>
            <person name="Andreopoulos W.B."/>
            <person name="Clum A."/>
            <person name="Lindquist E."/>
            <person name="Daum C."/>
            <person name="Northen T.R."/>
            <person name="Ramamoorthy G."/>
            <person name="Schmitz R.J."/>
            <person name="Gryganskyi A."/>
            <person name="Culley D."/>
            <person name="Magnuson J."/>
            <person name="James T.Y."/>
            <person name="O'Malley M.A."/>
            <person name="Stajich J.E."/>
            <person name="Spatafora J.W."/>
            <person name="Visel A."/>
            <person name="Grigoriev I.V."/>
        </authorList>
    </citation>
    <scope>NUCLEOTIDE SEQUENCE [LARGE SCALE GENOMIC DNA]</scope>
    <source>
        <strain evidence="1 2">NRRL Y-17943</strain>
    </source>
</reference>
<dbReference type="STRING" id="4999.A0A1Y1U5U1"/>
<dbReference type="InParanoid" id="A0A1Y1U5U1"/>
<evidence type="ECO:0000313" key="2">
    <source>
        <dbReference type="Proteomes" id="UP000193218"/>
    </source>
</evidence>
<dbReference type="Pfam" id="PF03645">
    <property type="entry name" value="Tctex-1"/>
    <property type="match status" value="1"/>
</dbReference>
<gene>
    <name evidence="1" type="ORF">BD324DRAFT_585192</name>
</gene>
<proteinExistence type="predicted"/>
<keyword evidence="2" id="KW-1185">Reference proteome</keyword>
<dbReference type="InterPro" id="IPR038586">
    <property type="entry name" value="Tctex-1-like_sf"/>
</dbReference>
<dbReference type="CDD" id="cd21449">
    <property type="entry name" value="DLC-like_SF"/>
    <property type="match status" value="1"/>
</dbReference>
<dbReference type="Gene3D" id="3.30.1140.40">
    <property type="entry name" value="Tctex-1"/>
    <property type="match status" value="1"/>
</dbReference>
<name>A0A1Y1U5U1_9TREE</name>
<dbReference type="RefSeq" id="XP_021867736.1">
    <property type="nucleotide sequence ID" value="XM_022013725.1"/>
</dbReference>
<organism evidence="1 2">
    <name type="scientific">Kockovaella imperatae</name>
    <dbReference type="NCBI Taxonomy" id="4999"/>
    <lineage>
        <taxon>Eukaryota</taxon>
        <taxon>Fungi</taxon>
        <taxon>Dikarya</taxon>
        <taxon>Basidiomycota</taxon>
        <taxon>Agaricomycotina</taxon>
        <taxon>Tremellomycetes</taxon>
        <taxon>Tremellales</taxon>
        <taxon>Cuniculitremaceae</taxon>
        <taxon>Kockovaella</taxon>
    </lineage>
</organism>
<feature type="non-terminal residue" evidence="1">
    <location>
        <position position="1"/>
    </location>
</feature>
<dbReference type="InterPro" id="IPR005334">
    <property type="entry name" value="Tctex-1-like"/>
</dbReference>
<protein>
    <submittedName>
        <fullName evidence="1">Uncharacterized protein</fullName>
    </submittedName>
</protein>
<dbReference type="AlphaFoldDB" id="A0A1Y1U5U1"/>
<comment type="caution">
    <text evidence="1">The sequence shown here is derived from an EMBL/GenBank/DDBJ whole genome shotgun (WGS) entry which is preliminary data.</text>
</comment>
<dbReference type="Proteomes" id="UP000193218">
    <property type="component" value="Unassembled WGS sequence"/>
</dbReference>
<dbReference type="OrthoDB" id="10260741at2759"/>
<accession>A0A1Y1U5U1</accession>
<evidence type="ECO:0000313" key="1">
    <source>
        <dbReference type="EMBL" id="ORX33400.1"/>
    </source>
</evidence>